<reference evidence="2" key="3">
    <citation type="submission" date="2025-09" db="UniProtKB">
        <authorList>
            <consortium name="Ensembl"/>
        </authorList>
    </citation>
    <scope>IDENTIFICATION</scope>
    <source>
        <strain evidence="2">Boxer</strain>
    </source>
</reference>
<dbReference type="GO" id="GO:0003836">
    <property type="term" value="F:beta-galactoside (CMP) alpha-2,3-sialyltransferase activity"/>
    <property type="evidence" value="ECO:0000318"/>
    <property type="project" value="GO_Central"/>
</dbReference>
<reference evidence="2" key="2">
    <citation type="submission" date="2025-08" db="UniProtKB">
        <authorList>
            <consortium name="Ensembl"/>
        </authorList>
    </citation>
    <scope>IDENTIFICATION</scope>
    <source>
        <strain evidence="2">Boxer</strain>
    </source>
</reference>
<dbReference type="Gene3D" id="3.90.1480.20">
    <property type="entry name" value="Glycosyl transferase family 29"/>
    <property type="match status" value="1"/>
</dbReference>
<keyword evidence="1" id="KW-0472">Membrane</keyword>
<dbReference type="AlphaFoldDB" id="A0A8I3S202"/>
<evidence type="ECO:0000313" key="2">
    <source>
        <dbReference type="Ensembl" id="ENSCAFP00845028815.1"/>
    </source>
</evidence>
<proteinExistence type="predicted"/>
<organism evidence="2 3">
    <name type="scientific">Canis lupus familiaris</name>
    <name type="common">Dog</name>
    <name type="synonym">Canis familiaris</name>
    <dbReference type="NCBI Taxonomy" id="9615"/>
    <lineage>
        <taxon>Eukaryota</taxon>
        <taxon>Metazoa</taxon>
        <taxon>Chordata</taxon>
        <taxon>Craniata</taxon>
        <taxon>Vertebrata</taxon>
        <taxon>Euteleostomi</taxon>
        <taxon>Mammalia</taxon>
        <taxon>Eutheria</taxon>
        <taxon>Laurasiatheria</taxon>
        <taxon>Carnivora</taxon>
        <taxon>Caniformia</taxon>
        <taxon>Canidae</taxon>
        <taxon>Canis</taxon>
    </lineage>
</organism>
<keyword evidence="1" id="KW-1133">Transmembrane helix</keyword>
<feature type="transmembrane region" description="Helical" evidence="1">
    <location>
        <begin position="42"/>
        <end position="60"/>
    </location>
</feature>
<accession>A0A8I3S202</accession>
<dbReference type="Proteomes" id="UP000805418">
    <property type="component" value="Chromosome 24"/>
</dbReference>
<name>A0A8I3S202_CANLF</name>
<protein>
    <submittedName>
        <fullName evidence="2">Uncharacterized protein</fullName>
    </submittedName>
</protein>
<dbReference type="OrthoDB" id="9748577at2759"/>
<evidence type="ECO:0000256" key="1">
    <source>
        <dbReference type="SAM" id="Phobius"/>
    </source>
</evidence>
<keyword evidence="1" id="KW-0812">Transmembrane</keyword>
<dbReference type="GeneTree" id="ENSGT00510000049503"/>
<gene>
    <name evidence="2" type="primary">C24H20orf173</name>
</gene>
<dbReference type="InterPro" id="IPR051757">
    <property type="entry name" value="Beta-gal_alpha2-3_sialyltrans"/>
</dbReference>
<dbReference type="GO" id="GO:0097503">
    <property type="term" value="P:sialylation"/>
    <property type="evidence" value="ECO:0000318"/>
    <property type="project" value="GO_Central"/>
</dbReference>
<reference evidence="2" key="1">
    <citation type="submission" date="2020-03" db="EMBL/GenBank/DDBJ databases">
        <title>Long-read based genome assembly of a Labrador retriever dog.</title>
        <authorList>
            <person name="Eory L."/>
            <person name="Zhang W."/>
            <person name="Schoenebeck J."/>
        </authorList>
    </citation>
    <scope>NUCLEOTIDE SEQUENCE [LARGE SCALE GENOMIC DNA]</scope>
    <source>
        <strain evidence="2">Labrador retriever</strain>
    </source>
</reference>
<dbReference type="GO" id="GO:0016020">
    <property type="term" value="C:membrane"/>
    <property type="evidence" value="ECO:0000318"/>
    <property type="project" value="GO_Central"/>
</dbReference>
<keyword evidence="3" id="KW-1185">Reference proteome</keyword>
<dbReference type="Ensembl" id="ENSCAFT00845036804.1">
    <property type="protein sequence ID" value="ENSCAFP00845028815.1"/>
    <property type="gene ID" value="ENSCAFG00845020874.1"/>
</dbReference>
<dbReference type="PANTHER" id="PTHR46032">
    <property type="entry name" value="ALPHA-2,3-SIALYLTRANSFERASE ST3GAL I ISOFORM X1"/>
    <property type="match status" value="1"/>
</dbReference>
<dbReference type="InterPro" id="IPR038578">
    <property type="entry name" value="GT29-like_sf"/>
</dbReference>
<dbReference type="PANTHER" id="PTHR46032:SF7">
    <property type="entry name" value="RIKEN CDNA 6430550D23 GENE"/>
    <property type="match status" value="1"/>
</dbReference>
<sequence>MEDTGPTICYLSALALSIPGPARSSLEVEKSVCCLPQDMKHLWQIFVLWVFWVLIMWLMAPCLDPKPESPPQGKLMALVPRHCNCPWLKFRRSGCPSETLNASLCYHRVGERNRFATCYEKALEHLMGATESMTPDTVLCWLGMNSASGLGKMWEKLFKVIPRPSASHFHIYCGTCALMGHSQTLWGPGLTSNVHQPTAAFGMNEGCVQGFETVGNQATGHFIHPGNASNQGSWRKLLLLLLQFPGLVWTSDAPLEEAFNTESKNFKTLHHLPGSHTGLLGVPQNIPATFCFLTHCCFCLECLSLVSLGSPLFLQYDEEQLVDALLAGLWDHTVCSVCVFPGEGCLLQIWIRKARRGMPRLGGC</sequence>
<evidence type="ECO:0000313" key="3">
    <source>
        <dbReference type="Proteomes" id="UP000805418"/>
    </source>
</evidence>